<name>A0A0N8KM50_9CYAN</name>
<organism evidence="2 3">
    <name type="scientific">Phormidesmis priestleyi Ana</name>
    <dbReference type="NCBI Taxonomy" id="1666911"/>
    <lineage>
        <taxon>Bacteria</taxon>
        <taxon>Bacillati</taxon>
        <taxon>Cyanobacteriota</taxon>
        <taxon>Cyanophyceae</taxon>
        <taxon>Leptolyngbyales</taxon>
        <taxon>Leptolyngbyaceae</taxon>
        <taxon>Phormidesmis</taxon>
    </lineage>
</organism>
<dbReference type="AlphaFoldDB" id="A0A0N8KM50"/>
<sequence>MRYNALATSPYFVRILPATIAMTNDELRQAIAANTVAIDALVTQFIRPNAQQALENQRSVAQIVELMDRHAQAIVQIDERLEASIQQINANAEQIAALGDRLEQFDTRLEETRQLVAKNASDIAQMGTRHEQMFERLDTRLERTDNQINALIEENRAFRESQQSQLAAIIGNGRRIDRLEQQAS</sequence>
<evidence type="ECO:0000256" key="1">
    <source>
        <dbReference type="SAM" id="Coils"/>
    </source>
</evidence>
<dbReference type="EMBL" id="LJZR01000047">
    <property type="protein sequence ID" value="KPQ32754.1"/>
    <property type="molecule type" value="Genomic_DNA"/>
</dbReference>
<dbReference type="Proteomes" id="UP000050465">
    <property type="component" value="Unassembled WGS sequence"/>
</dbReference>
<evidence type="ECO:0000313" key="2">
    <source>
        <dbReference type="EMBL" id="KPQ32754.1"/>
    </source>
</evidence>
<accession>A0A0N8KM50</accession>
<comment type="caution">
    <text evidence="2">The sequence shown here is derived from an EMBL/GenBank/DDBJ whole genome shotgun (WGS) entry which is preliminary data.</text>
</comment>
<evidence type="ECO:0000313" key="3">
    <source>
        <dbReference type="Proteomes" id="UP000050465"/>
    </source>
</evidence>
<reference evidence="2 3" key="1">
    <citation type="submission" date="2015-09" db="EMBL/GenBank/DDBJ databases">
        <title>Identification and resolution of microdiversity through metagenomic sequencing of parallel consortia.</title>
        <authorList>
            <person name="Nelson W.C."/>
            <person name="Romine M.F."/>
            <person name="Lindemann S.R."/>
        </authorList>
    </citation>
    <scope>NUCLEOTIDE SEQUENCE [LARGE SCALE GENOMIC DNA]</scope>
    <source>
        <strain evidence="2">Ana</strain>
    </source>
</reference>
<feature type="coiled-coil region" evidence="1">
    <location>
        <begin position="95"/>
        <end position="161"/>
    </location>
</feature>
<keyword evidence="1" id="KW-0175">Coiled coil</keyword>
<gene>
    <name evidence="2" type="ORF">HLUCCA11_20720</name>
</gene>
<protein>
    <submittedName>
        <fullName evidence="2">CorA-like Mg2+ transporter protein</fullName>
    </submittedName>
</protein>
<proteinExistence type="predicted"/>